<dbReference type="Pfam" id="PF13411">
    <property type="entry name" value="MerR_1"/>
    <property type="match status" value="1"/>
</dbReference>
<evidence type="ECO:0000259" key="3">
    <source>
        <dbReference type="PROSITE" id="PS50937"/>
    </source>
</evidence>
<evidence type="ECO:0000313" key="4">
    <source>
        <dbReference type="EMBL" id="NYI79255.1"/>
    </source>
</evidence>
<reference evidence="4 5" key="1">
    <citation type="submission" date="2020-07" db="EMBL/GenBank/DDBJ databases">
        <title>Sequencing the genomes of 1000 actinobacteria strains.</title>
        <authorList>
            <person name="Klenk H.-P."/>
        </authorList>
    </citation>
    <scope>NUCLEOTIDE SEQUENCE [LARGE SCALE GENOMIC DNA]</scope>
    <source>
        <strain evidence="4 5">DSM 26487</strain>
    </source>
</reference>
<keyword evidence="2" id="KW-0175">Coiled coil</keyword>
<accession>A0A7Z0DP89</accession>
<gene>
    <name evidence="4" type="ORF">BJ988_003903</name>
</gene>
<dbReference type="InterPro" id="IPR047057">
    <property type="entry name" value="MerR_fam"/>
</dbReference>
<dbReference type="SMART" id="SM00422">
    <property type="entry name" value="HTH_MERR"/>
    <property type="match status" value="1"/>
</dbReference>
<protein>
    <submittedName>
        <fullName evidence="4">MerR family redox-sensitive transcriptional activator SoxR</fullName>
    </submittedName>
</protein>
<comment type="caution">
    <text evidence="4">The sequence shown here is derived from an EMBL/GenBank/DDBJ whole genome shotgun (WGS) entry which is preliminary data.</text>
</comment>
<dbReference type="PANTHER" id="PTHR30204">
    <property type="entry name" value="REDOX-CYCLING DRUG-SENSING TRANSCRIPTIONAL ACTIVATOR SOXR"/>
    <property type="match status" value="1"/>
</dbReference>
<feature type="domain" description="HTH merR-type" evidence="3">
    <location>
        <begin position="11"/>
        <end position="79"/>
    </location>
</feature>
<dbReference type="PROSITE" id="PS50937">
    <property type="entry name" value="HTH_MERR_2"/>
    <property type="match status" value="1"/>
</dbReference>
<dbReference type="Proteomes" id="UP000564496">
    <property type="component" value="Unassembled WGS sequence"/>
</dbReference>
<evidence type="ECO:0000256" key="1">
    <source>
        <dbReference type="ARBA" id="ARBA00023125"/>
    </source>
</evidence>
<name>A0A7Z0DP89_9ACTN</name>
<dbReference type="GO" id="GO:0003677">
    <property type="term" value="F:DNA binding"/>
    <property type="evidence" value="ECO:0007669"/>
    <property type="project" value="UniProtKB-KW"/>
</dbReference>
<dbReference type="RefSeq" id="WP_218860983.1">
    <property type="nucleotide sequence ID" value="NZ_JACBZR010000001.1"/>
</dbReference>
<dbReference type="AlphaFoldDB" id="A0A7Z0DP89"/>
<sequence length="131" mass="14201">MLLDTAGTDTQLTVQEVANESGVASSAVRFYEKHGVVHAVRTAGNQRRFDDSAACRILVAKLAQRVGLTVREIAELFDQLPSDRHPDALDWDRIAAQLINEAEERVARLKEQLAALGSGTTLCEIGAETNG</sequence>
<organism evidence="4 5">
    <name type="scientific">Nocardioides panzhihuensis</name>
    <dbReference type="NCBI Taxonomy" id="860243"/>
    <lineage>
        <taxon>Bacteria</taxon>
        <taxon>Bacillati</taxon>
        <taxon>Actinomycetota</taxon>
        <taxon>Actinomycetes</taxon>
        <taxon>Propionibacteriales</taxon>
        <taxon>Nocardioidaceae</taxon>
        <taxon>Nocardioides</taxon>
    </lineage>
</organism>
<evidence type="ECO:0000313" key="5">
    <source>
        <dbReference type="Proteomes" id="UP000564496"/>
    </source>
</evidence>
<keyword evidence="1" id="KW-0238">DNA-binding</keyword>
<dbReference type="PRINTS" id="PR00040">
    <property type="entry name" value="HTHMERR"/>
</dbReference>
<dbReference type="Gene3D" id="1.10.1660.10">
    <property type="match status" value="1"/>
</dbReference>
<dbReference type="SUPFAM" id="SSF46955">
    <property type="entry name" value="Putative DNA-binding domain"/>
    <property type="match status" value="1"/>
</dbReference>
<proteinExistence type="predicted"/>
<dbReference type="GO" id="GO:0003700">
    <property type="term" value="F:DNA-binding transcription factor activity"/>
    <property type="evidence" value="ECO:0007669"/>
    <property type="project" value="InterPro"/>
</dbReference>
<evidence type="ECO:0000256" key="2">
    <source>
        <dbReference type="SAM" id="Coils"/>
    </source>
</evidence>
<dbReference type="EMBL" id="JACBZR010000001">
    <property type="protein sequence ID" value="NYI79255.1"/>
    <property type="molecule type" value="Genomic_DNA"/>
</dbReference>
<dbReference type="InterPro" id="IPR000551">
    <property type="entry name" value="MerR-type_HTH_dom"/>
</dbReference>
<dbReference type="PANTHER" id="PTHR30204:SF0">
    <property type="entry name" value="REDOX-SENSITIVE TRANSCRIPTIONAL ACTIVATOR SOXR"/>
    <property type="match status" value="1"/>
</dbReference>
<feature type="coiled-coil region" evidence="2">
    <location>
        <begin position="92"/>
        <end position="119"/>
    </location>
</feature>
<keyword evidence="5" id="KW-1185">Reference proteome</keyword>
<dbReference type="InterPro" id="IPR009061">
    <property type="entry name" value="DNA-bd_dom_put_sf"/>
</dbReference>